<reference evidence="3 4" key="1">
    <citation type="submission" date="2023-10" db="EMBL/GenBank/DDBJ databases">
        <title>Draft genome sequence of Xylaria bambusicola isolate GMP-LS, the root and basal stem rot pathogen of sugarcane in Indonesia.</title>
        <authorList>
            <person name="Selvaraj P."/>
            <person name="Muralishankar V."/>
            <person name="Muruganantham S."/>
            <person name="Sp S."/>
            <person name="Haryani S."/>
            <person name="Lau K.J.X."/>
            <person name="Naqvi N.I."/>
        </authorList>
    </citation>
    <scope>NUCLEOTIDE SEQUENCE [LARGE SCALE GENOMIC DNA]</scope>
    <source>
        <strain evidence="3">GMP-LS</strain>
    </source>
</reference>
<dbReference type="EMBL" id="JAWHQM010000002">
    <property type="protein sequence ID" value="KAK5624913.1"/>
    <property type="molecule type" value="Genomic_DNA"/>
</dbReference>
<dbReference type="PANTHER" id="PTHR10644">
    <property type="entry name" value="DNA REPAIR/RNA PROCESSING CPSF FAMILY"/>
    <property type="match status" value="1"/>
</dbReference>
<dbReference type="InterPro" id="IPR058543">
    <property type="entry name" value="Beta-prop_RSE1/DDB1/CPSF1_2nd"/>
</dbReference>
<dbReference type="Pfam" id="PF10433">
    <property type="entry name" value="Beta-prop_RSE1_1st"/>
    <property type="match status" value="1"/>
</dbReference>
<dbReference type="InterPro" id="IPR018846">
    <property type="entry name" value="Beta-prop_RSE1/DDB1/CPSF1_1st"/>
</dbReference>
<feature type="domain" description="RSE1/DDB1/CPSF1 first beta-propeller" evidence="1">
    <location>
        <begin position="72"/>
        <end position="458"/>
    </location>
</feature>
<gene>
    <name evidence="3" type="ORF">RRF57_000629</name>
</gene>
<dbReference type="Gene3D" id="2.130.10.10">
    <property type="entry name" value="YVTN repeat-like/Quinoprotein amine dehydrogenase"/>
    <property type="match status" value="1"/>
</dbReference>
<evidence type="ECO:0000313" key="3">
    <source>
        <dbReference type="EMBL" id="KAK5624913.1"/>
    </source>
</evidence>
<name>A0AAN7UAH5_9PEZI</name>
<evidence type="ECO:0008006" key="5">
    <source>
        <dbReference type="Google" id="ProtNLM"/>
    </source>
</evidence>
<sequence>MPLLNTYPIWDGTMASLQTHVLVNDEWVTRTVTAEELIGVASSSRTKSVVPSPPTLPKCGILTKTAIESPVLRWVFPAQLRSFRYNDVALVGDQFVQISELGPDGELKPITRKVYTCTKVRKCQVIGAHDYLRKSKQDVKASRHQASDDVSTSLLRHMELFQQVLVLVLSNGQLEFLFMSENRTGGWDFVSSRYPISSGKLVDPGFHLTVSPDWQYMALACSENLFIVYQLESIENLRRQYSEGLPIQPIRSVQARAVRGVIHKLEFLHTGSINASHVVLSAIIARSGVLRLAIYEWDDSESLQDALNNEISGIRLDVTAGLPLLIIPLTVGCQFLLITEHSVRICSDVLGGSPTFADFPLTHKDVTDWHYGTRPPMWIAWTRPLREESYHALTDLIYLAREDGWISLLEINDYGIESSLYMGPLECNVDSAFAAVSSTHGDIIVASGNHGHGTIWILEARRNPKRIGQLPNWSPTVDMVLTQHKKFSNRPSLSEKGASSVSASGRIFACSGRDRSGAIVELRYGIQAKIGLDLLYTSPIKRCWAVPNLDSTAQGGFFMLLALPENSAILHISQDLSEVSEKDQGEVMFDLLSTTLAVRVSKGTVIQVTTMHATIVSPRGWFDMIEDQLASVTDAAIADQVIALSIYSHNIFRLIVCRFDEARFVSTKTVDLDGEVTALSIATFSFGICILVGISQKDSSTLAIFPIQRDEHEMQTPTSGQREPIFLTLREGKDAEYMTVNAVTSITCVGNDNIVVGMRNGEALTICPADNCQPEHSFKVIRTNRFGMSPAYVFTGPVLATGPSSLVCNDTGLAIMKEPIENPKQGCFEQIFQVWLTDANEPHLSSPTVHSVTGLHQIPGYDSSAWAMISGPRIYITELQPYPEPVPRYLPLGGTPKVVLYSEPLDALATVVMENGVYSLHFFDPATGIDLSRPTRKILNSGDEYADVDYITYLGTSDIKIASLLTWRYVHDGYTYEWFVILARSRENQGLLLVVSAEKEKEAAIGNTETPRRIRFWTRIYKKFKDELRSGTTDENGLFVNFGTTIEYYAIQDKKFKYAMSYELPSPATSLEVVDGHLHALTTHHSLVILDYKSETAITSERMIRLHTDELSRNGLASISISLPTTIERQQRLSLVSDPMCGVYGLWPPSKNMRTTNLQLIFQAHLGASIRKFVHGLSQPPWIQDQPRYARLRRLPAKDSILGLAIDGSVTQISILDEDAWQLLEFIQNQLLLALEESYPTLHDCVEDPRLYTALIPATKGHVNGDVLQDCVENRSLAQVVSNSQKLAELQELLAPFGLDNTEMENLSTTDSTLLIYQYTYDLLNYYLASAI</sequence>
<dbReference type="SUPFAM" id="SSF50978">
    <property type="entry name" value="WD40 repeat-like"/>
    <property type="match status" value="1"/>
</dbReference>
<dbReference type="Proteomes" id="UP001305414">
    <property type="component" value="Unassembled WGS sequence"/>
</dbReference>
<evidence type="ECO:0000313" key="4">
    <source>
        <dbReference type="Proteomes" id="UP001305414"/>
    </source>
</evidence>
<evidence type="ECO:0000259" key="2">
    <source>
        <dbReference type="Pfam" id="PF23726"/>
    </source>
</evidence>
<accession>A0AAN7UAH5</accession>
<evidence type="ECO:0000259" key="1">
    <source>
        <dbReference type="Pfam" id="PF10433"/>
    </source>
</evidence>
<dbReference type="InterPro" id="IPR015943">
    <property type="entry name" value="WD40/YVTN_repeat-like_dom_sf"/>
</dbReference>
<dbReference type="InterPro" id="IPR050358">
    <property type="entry name" value="RSE1/DDB1/CFT1"/>
</dbReference>
<protein>
    <recommendedName>
        <fullName evidence="5">Cleavage/polyadenylation specificity factor A subunit N-terminal domain-containing protein</fullName>
    </recommendedName>
</protein>
<comment type="caution">
    <text evidence="3">The sequence shown here is derived from an EMBL/GenBank/DDBJ whole genome shotgun (WGS) entry which is preliminary data.</text>
</comment>
<keyword evidence="4" id="KW-1185">Reference proteome</keyword>
<dbReference type="Pfam" id="PF23726">
    <property type="entry name" value="Beta-prop_RSE1_2nd"/>
    <property type="match status" value="1"/>
</dbReference>
<organism evidence="3 4">
    <name type="scientific">Xylaria bambusicola</name>
    <dbReference type="NCBI Taxonomy" id="326684"/>
    <lineage>
        <taxon>Eukaryota</taxon>
        <taxon>Fungi</taxon>
        <taxon>Dikarya</taxon>
        <taxon>Ascomycota</taxon>
        <taxon>Pezizomycotina</taxon>
        <taxon>Sordariomycetes</taxon>
        <taxon>Xylariomycetidae</taxon>
        <taxon>Xylariales</taxon>
        <taxon>Xylariaceae</taxon>
        <taxon>Xylaria</taxon>
    </lineage>
</organism>
<dbReference type="InterPro" id="IPR036322">
    <property type="entry name" value="WD40_repeat_dom_sf"/>
</dbReference>
<feature type="domain" description="RSE1/DDB1/CPSF1 second beta-propeller" evidence="2">
    <location>
        <begin position="558"/>
        <end position="764"/>
    </location>
</feature>
<proteinExistence type="predicted"/>